<reference evidence="1 2" key="1">
    <citation type="submission" date="2013-03" db="EMBL/GenBank/DDBJ databases">
        <title>The Genome Sequence of Phialophora europaea CBS 101466.</title>
        <authorList>
            <consortium name="The Broad Institute Genomics Platform"/>
            <person name="Cuomo C."/>
            <person name="de Hoog S."/>
            <person name="Gorbushina A."/>
            <person name="Walker B."/>
            <person name="Young S.K."/>
            <person name="Zeng Q."/>
            <person name="Gargeya S."/>
            <person name="Fitzgerald M."/>
            <person name="Haas B."/>
            <person name="Abouelleil A."/>
            <person name="Allen A.W."/>
            <person name="Alvarado L."/>
            <person name="Arachchi H.M."/>
            <person name="Berlin A.M."/>
            <person name="Chapman S.B."/>
            <person name="Gainer-Dewar J."/>
            <person name="Goldberg J."/>
            <person name="Griggs A."/>
            <person name="Gujja S."/>
            <person name="Hansen M."/>
            <person name="Howarth C."/>
            <person name="Imamovic A."/>
            <person name="Ireland A."/>
            <person name="Larimer J."/>
            <person name="McCowan C."/>
            <person name="Murphy C."/>
            <person name="Pearson M."/>
            <person name="Poon T.W."/>
            <person name="Priest M."/>
            <person name="Roberts A."/>
            <person name="Saif S."/>
            <person name="Shea T."/>
            <person name="Sisk P."/>
            <person name="Sykes S."/>
            <person name="Wortman J."/>
            <person name="Nusbaum C."/>
            <person name="Birren B."/>
        </authorList>
    </citation>
    <scope>NUCLEOTIDE SEQUENCE [LARGE SCALE GENOMIC DNA]</scope>
    <source>
        <strain evidence="1 2">CBS 101466</strain>
    </source>
</reference>
<dbReference type="InParanoid" id="W2RPB9"/>
<protein>
    <submittedName>
        <fullName evidence="1">Uncharacterized protein</fullName>
    </submittedName>
</protein>
<dbReference type="HOGENOM" id="CLU_1510550_0_0_1"/>
<dbReference type="GeneID" id="19974530"/>
<name>W2RPB9_CYPE1</name>
<dbReference type="RefSeq" id="XP_008719738.1">
    <property type="nucleotide sequence ID" value="XM_008721516.1"/>
</dbReference>
<dbReference type="EMBL" id="KB822723">
    <property type="protein sequence ID" value="ETN37569.1"/>
    <property type="molecule type" value="Genomic_DNA"/>
</dbReference>
<evidence type="ECO:0000313" key="1">
    <source>
        <dbReference type="EMBL" id="ETN37569.1"/>
    </source>
</evidence>
<accession>W2RPB9</accession>
<dbReference type="Proteomes" id="UP000030752">
    <property type="component" value="Unassembled WGS sequence"/>
</dbReference>
<organism evidence="1 2">
    <name type="scientific">Cyphellophora europaea (strain CBS 101466)</name>
    <name type="common">Phialophora europaea</name>
    <dbReference type="NCBI Taxonomy" id="1220924"/>
    <lineage>
        <taxon>Eukaryota</taxon>
        <taxon>Fungi</taxon>
        <taxon>Dikarya</taxon>
        <taxon>Ascomycota</taxon>
        <taxon>Pezizomycotina</taxon>
        <taxon>Eurotiomycetes</taxon>
        <taxon>Chaetothyriomycetidae</taxon>
        <taxon>Chaetothyriales</taxon>
        <taxon>Cyphellophoraceae</taxon>
        <taxon>Cyphellophora</taxon>
    </lineage>
</organism>
<gene>
    <name evidence="1" type="ORF">HMPREF1541_07191</name>
</gene>
<dbReference type="VEuPathDB" id="FungiDB:HMPREF1541_07191"/>
<sequence>MDEYNKQLNSKNEMIRLREQEITEQSRETAKSAAFENPEYHFVINIYLYFRDEFVLWDTKLSSSFPKIDNNTDIAAFARLISLRDVDSSRNYFHVAIQWVRRNGSRYFTAIEEPKSYEFWLQSVRHELETASQTEQSDVDNDSRMMHIYVYGAQCIGKARTMIEILLDDLVLWDPSSC</sequence>
<evidence type="ECO:0000313" key="2">
    <source>
        <dbReference type="Proteomes" id="UP000030752"/>
    </source>
</evidence>
<keyword evidence="2" id="KW-1185">Reference proteome</keyword>
<proteinExistence type="predicted"/>
<dbReference type="AlphaFoldDB" id="W2RPB9"/>